<evidence type="ECO:0000313" key="3">
    <source>
        <dbReference type="Proteomes" id="UP000765509"/>
    </source>
</evidence>
<gene>
    <name evidence="2" type="ORF">O181_045373</name>
</gene>
<evidence type="ECO:0000256" key="1">
    <source>
        <dbReference type="SAM" id="MobiDB-lite"/>
    </source>
</evidence>
<dbReference type="AlphaFoldDB" id="A0A9Q3HHJ9"/>
<keyword evidence="3" id="KW-1185">Reference proteome</keyword>
<protein>
    <submittedName>
        <fullName evidence="2">Uncharacterized protein</fullName>
    </submittedName>
</protein>
<name>A0A9Q3HHJ9_9BASI</name>
<dbReference type="EMBL" id="AVOT02018621">
    <property type="protein sequence ID" value="MBW0505658.1"/>
    <property type="molecule type" value="Genomic_DNA"/>
</dbReference>
<proteinExistence type="predicted"/>
<accession>A0A9Q3HHJ9</accession>
<reference evidence="2" key="1">
    <citation type="submission" date="2021-03" db="EMBL/GenBank/DDBJ databases">
        <title>Draft genome sequence of rust myrtle Austropuccinia psidii MF-1, a brazilian biotype.</title>
        <authorList>
            <person name="Quecine M.C."/>
            <person name="Pachon D.M.R."/>
            <person name="Bonatelli M.L."/>
            <person name="Correr F.H."/>
            <person name="Franceschini L.M."/>
            <person name="Leite T.F."/>
            <person name="Margarido G.R.A."/>
            <person name="Almeida C.A."/>
            <person name="Ferrarezi J.A."/>
            <person name="Labate C.A."/>
        </authorList>
    </citation>
    <scope>NUCLEOTIDE SEQUENCE</scope>
    <source>
        <strain evidence="2">MF-1</strain>
    </source>
</reference>
<dbReference type="OrthoDB" id="2518069at2759"/>
<organism evidence="2 3">
    <name type="scientific">Austropuccinia psidii MF-1</name>
    <dbReference type="NCBI Taxonomy" id="1389203"/>
    <lineage>
        <taxon>Eukaryota</taxon>
        <taxon>Fungi</taxon>
        <taxon>Dikarya</taxon>
        <taxon>Basidiomycota</taxon>
        <taxon>Pucciniomycotina</taxon>
        <taxon>Pucciniomycetes</taxon>
        <taxon>Pucciniales</taxon>
        <taxon>Sphaerophragmiaceae</taxon>
        <taxon>Austropuccinia</taxon>
    </lineage>
</organism>
<sequence length="161" mass="18734">MFGYTFLISEVWFQELEIGVKELKSIISISNCHPGFWINWPPIFQELTLKDLINITLDPDTRYHERKKDKSHHQEKKPEASKSNSSSSNQKKNNNFKNRDKHHSPLLNKDLNLMGSKKERRIKEGLCAILVGRRVLSIVSKDLKTSFPNCQESFPARENPE</sequence>
<feature type="region of interest" description="Disordered" evidence="1">
    <location>
        <begin position="63"/>
        <end position="112"/>
    </location>
</feature>
<evidence type="ECO:0000313" key="2">
    <source>
        <dbReference type="EMBL" id="MBW0505658.1"/>
    </source>
</evidence>
<comment type="caution">
    <text evidence="2">The sequence shown here is derived from an EMBL/GenBank/DDBJ whole genome shotgun (WGS) entry which is preliminary data.</text>
</comment>
<dbReference type="Proteomes" id="UP000765509">
    <property type="component" value="Unassembled WGS sequence"/>
</dbReference>
<feature type="compositionally biased region" description="Low complexity" evidence="1">
    <location>
        <begin position="81"/>
        <end position="96"/>
    </location>
</feature>